<dbReference type="PANTHER" id="PTHR16515:SF49">
    <property type="entry name" value="GASTRULA ZINC FINGER PROTEIN XLCGF49.1-LIKE-RELATED"/>
    <property type="match status" value="1"/>
</dbReference>
<evidence type="ECO:0008006" key="18">
    <source>
        <dbReference type="Google" id="ProtNLM"/>
    </source>
</evidence>
<keyword evidence="6 12" id="KW-0862">Zinc</keyword>
<evidence type="ECO:0000256" key="4">
    <source>
        <dbReference type="ARBA" id="ARBA00022737"/>
    </source>
</evidence>
<keyword evidence="4" id="KW-0677">Repeat</keyword>
<dbReference type="GO" id="GO:0008270">
    <property type="term" value="F:zinc ion binding"/>
    <property type="evidence" value="ECO:0007669"/>
    <property type="project" value="UniProtKB-UniRule"/>
</dbReference>
<comment type="similarity">
    <text evidence="2">Belongs to the krueppel C2H2-type zinc-finger protein family.</text>
</comment>
<keyword evidence="10" id="KW-0539">Nucleus</keyword>
<name>A0A6L2PVB6_COPFO</name>
<feature type="binding site" evidence="12">
    <location>
        <position position="31"/>
    </location>
    <ligand>
        <name>Zn(2+)</name>
        <dbReference type="ChEBI" id="CHEBI:29105"/>
    </ligand>
</feature>
<dbReference type="InterPro" id="IPR013087">
    <property type="entry name" value="Znf_C2H2_type"/>
</dbReference>
<evidence type="ECO:0000256" key="1">
    <source>
        <dbReference type="ARBA" id="ARBA00004123"/>
    </source>
</evidence>
<dbReference type="GO" id="GO:0042802">
    <property type="term" value="F:identical protein binding"/>
    <property type="evidence" value="ECO:0007669"/>
    <property type="project" value="UniProtKB-ARBA"/>
</dbReference>
<keyword evidence="7" id="KW-0805">Transcription regulation</keyword>
<dbReference type="PROSITE" id="PS50157">
    <property type="entry name" value="ZINC_FINGER_C2H2_2"/>
    <property type="match status" value="7"/>
</dbReference>
<evidence type="ECO:0000256" key="5">
    <source>
        <dbReference type="ARBA" id="ARBA00022771"/>
    </source>
</evidence>
<dbReference type="AlphaFoldDB" id="A0A6L2PVB6"/>
<evidence type="ECO:0000256" key="2">
    <source>
        <dbReference type="ARBA" id="ARBA00006991"/>
    </source>
</evidence>
<dbReference type="Gene3D" id="3.40.1800.20">
    <property type="match status" value="1"/>
</dbReference>
<dbReference type="FunFam" id="3.30.160.60:FF:000759">
    <property type="entry name" value="zinc finger protein 16"/>
    <property type="match status" value="1"/>
</dbReference>
<dbReference type="SMART" id="SM00355">
    <property type="entry name" value="ZnF_C2H2"/>
    <property type="match status" value="7"/>
</dbReference>
<dbReference type="GO" id="GO:0006355">
    <property type="term" value="P:regulation of DNA-templated transcription"/>
    <property type="evidence" value="ECO:0007669"/>
    <property type="project" value="UniProtKB-ARBA"/>
</dbReference>
<dbReference type="Pfam" id="PF00096">
    <property type="entry name" value="zf-C2H2"/>
    <property type="match status" value="6"/>
</dbReference>
<dbReference type="InterPro" id="IPR012934">
    <property type="entry name" value="Znf_AD"/>
</dbReference>
<dbReference type="SUPFAM" id="SSF57716">
    <property type="entry name" value="Glucocorticoid receptor-like (DNA-binding domain)"/>
    <property type="match status" value="1"/>
</dbReference>
<evidence type="ECO:0000256" key="9">
    <source>
        <dbReference type="ARBA" id="ARBA00023163"/>
    </source>
</evidence>
<dbReference type="FunFam" id="3.30.160.60:FF:000736">
    <property type="entry name" value="Zinc finger protein 423"/>
    <property type="match status" value="1"/>
</dbReference>
<sequence length="433" mass="49212">MGHHKEYYKRSYFTDTAAVMSLNFSQICRLCMERDDTLVPLFEKGGYLLFRIKTLAPKLKFSSGDGLPSQVCQQCAQQVNTSYDFKLRCESTDSLLRQYLVKMQPNHKAGIQEDPEASLQSITQTDSEDEDWEPLSIKIEVKELGSEDCTPSDGKWKNPQPGPSDVWNLDDKALSAAKIKSEHNRSNSNNQEKSKSASKKFSCRECSKVFPSRQKLIRHLRTHANEMPFSCPECGKFFRRSYMFAKHMQVHAAGEKPYMCTECGKSFCHSHMLKEHIRIHTGEKPYSCNKCGKSFGQSGNLTNHMRSHTGEKPFLCTVCGRSFGFNSTLTKHMMTHTGDKPYLCTACGKSFSLTCTLKKHMRIHTGEKPFSCRECGKCFNRKDHLKCHLKTHTNFSTVPNIAGSVKQETMKPNPTNQIMQKTCVSTPSHFQDC</sequence>
<dbReference type="OrthoDB" id="427030at2759"/>
<feature type="domain" description="C2H2-type" evidence="14">
    <location>
        <begin position="342"/>
        <end position="369"/>
    </location>
</feature>
<dbReference type="FunFam" id="3.30.160.60:FF:002343">
    <property type="entry name" value="Zinc finger protein 33A"/>
    <property type="match status" value="1"/>
</dbReference>
<reference evidence="17" key="1">
    <citation type="submission" date="2020-01" db="EMBL/GenBank/DDBJ databases">
        <title>Draft genome sequence of the Termite Coptotermes fromosanus.</title>
        <authorList>
            <person name="Itakura S."/>
            <person name="Yosikawa Y."/>
            <person name="Umezawa K."/>
        </authorList>
    </citation>
    <scope>NUCLEOTIDE SEQUENCE [LARGE SCALE GENOMIC DNA]</scope>
</reference>
<evidence type="ECO:0000256" key="12">
    <source>
        <dbReference type="PROSITE-ProRule" id="PRU01263"/>
    </source>
</evidence>
<comment type="caution">
    <text evidence="16">The sequence shown here is derived from an EMBL/GenBank/DDBJ whole genome shotgun (WGS) entry which is preliminary data.</text>
</comment>
<dbReference type="FunFam" id="3.30.160.60:FF:001442">
    <property type="entry name" value="zinc finger protein 696"/>
    <property type="match status" value="1"/>
</dbReference>
<keyword evidence="8" id="KW-0238">DNA-binding</keyword>
<evidence type="ECO:0000256" key="13">
    <source>
        <dbReference type="SAM" id="MobiDB-lite"/>
    </source>
</evidence>
<feature type="binding site" evidence="12">
    <location>
        <position position="28"/>
    </location>
    <ligand>
        <name>Zn(2+)</name>
        <dbReference type="ChEBI" id="CHEBI:29105"/>
    </ligand>
</feature>
<dbReference type="GO" id="GO:0003677">
    <property type="term" value="F:DNA binding"/>
    <property type="evidence" value="ECO:0007669"/>
    <property type="project" value="UniProtKB-KW"/>
</dbReference>
<keyword evidence="9" id="KW-0804">Transcription</keyword>
<feature type="region of interest" description="Disordered" evidence="13">
    <location>
        <begin position="108"/>
        <end position="132"/>
    </location>
</feature>
<evidence type="ECO:0000256" key="10">
    <source>
        <dbReference type="ARBA" id="ARBA00023242"/>
    </source>
</evidence>
<feature type="region of interest" description="Disordered" evidence="13">
    <location>
        <begin position="145"/>
        <end position="168"/>
    </location>
</feature>
<dbReference type="InterPro" id="IPR036236">
    <property type="entry name" value="Znf_C2H2_sf"/>
</dbReference>
<feature type="domain" description="C2H2-type" evidence="14">
    <location>
        <begin position="258"/>
        <end position="285"/>
    </location>
</feature>
<feature type="domain" description="C2H2-type" evidence="14">
    <location>
        <begin position="286"/>
        <end position="313"/>
    </location>
</feature>
<accession>A0A6L2PVB6</accession>
<evidence type="ECO:0000259" key="15">
    <source>
        <dbReference type="PROSITE" id="PS51915"/>
    </source>
</evidence>
<feature type="domain" description="C2H2-type" evidence="14">
    <location>
        <begin position="370"/>
        <end position="397"/>
    </location>
</feature>
<keyword evidence="17" id="KW-1185">Reference proteome</keyword>
<comment type="subcellular location">
    <subcellularLocation>
        <location evidence="1">Nucleus</location>
    </subcellularLocation>
</comment>
<evidence type="ECO:0000313" key="17">
    <source>
        <dbReference type="Proteomes" id="UP000502823"/>
    </source>
</evidence>
<keyword evidence="5 11" id="KW-0863">Zinc-finger</keyword>
<proteinExistence type="inferred from homology"/>
<dbReference type="PROSITE" id="PS00028">
    <property type="entry name" value="ZINC_FINGER_C2H2_1"/>
    <property type="match status" value="7"/>
</dbReference>
<dbReference type="FunFam" id="3.30.160.60:FF:000508">
    <property type="entry name" value="Myeloid zinc finger 1"/>
    <property type="match status" value="1"/>
</dbReference>
<dbReference type="SUPFAM" id="SSF57667">
    <property type="entry name" value="beta-beta-alpha zinc fingers"/>
    <property type="match status" value="4"/>
</dbReference>
<organism evidence="16 17">
    <name type="scientific">Coptotermes formosanus</name>
    <name type="common">Formosan subterranean termite</name>
    <dbReference type="NCBI Taxonomy" id="36987"/>
    <lineage>
        <taxon>Eukaryota</taxon>
        <taxon>Metazoa</taxon>
        <taxon>Ecdysozoa</taxon>
        <taxon>Arthropoda</taxon>
        <taxon>Hexapoda</taxon>
        <taxon>Insecta</taxon>
        <taxon>Pterygota</taxon>
        <taxon>Neoptera</taxon>
        <taxon>Polyneoptera</taxon>
        <taxon>Dictyoptera</taxon>
        <taxon>Blattodea</taxon>
        <taxon>Blattoidea</taxon>
        <taxon>Termitoidae</taxon>
        <taxon>Rhinotermitidae</taxon>
        <taxon>Coptotermes</taxon>
    </lineage>
</organism>
<dbReference type="GO" id="GO:0005634">
    <property type="term" value="C:nucleus"/>
    <property type="evidence" value="ECO:0007669"/>
    <property type="project" value="UniProtKB-SubCell"/>
</dbReference>
<protein>
    <recommendedName>
        <fullName evidence="18">Protein krueppel</fullName>
    </recommendedName>
</protein>
<dbReference type="FunFam" id="3.30.160.60:FF:000925">
    <property type="entry name" value="Zinc finger protein 668"/>
    <property type="match status" value="1"/>
</dbReference>
<dbReference type="SMART" id="SM00868">
    <property type="entry name" value="zf-AD"/>
    <property type="match status" value="1"/>
</dbReference>
<feature type="binding site" evidence="12">
    <location>
        <position position="72"/>
    </location>
    <ligand>
        <name>Zn(2+)</name>
        <dbReference type="ChEBI" id="CHEBI:29105"/>
    </ligand>
</feature>
<feature type="domain" description="C2H2-type" evidence="14">
    <location>
        <begin position="314"/>
        <end position="341"/>
    </location>
</feature>
<evidence type="ECO:0000256" key="6">
    <source>
        <dbReference type="ARBA" id="ARBA00022833"/>
    </source>
</evidence>
<dbReference type="InParanoid" id="A0A6L2PVB6"/>
<evidence type="ECO:0000313" key="16">
    <source>
        <dbReference type="EMBL" id="GFG36486.1"/>
    </source>
</evidence>
<dbReference type="Proteomes" id="UP000502823">
    <property type="component" value="Unassembled WGS sequence"/>
</dbReference>
<feature type="binding site" evidence="12">
    <location>
        <position position="75"/>
    </location>
    <ligand>
        <name>Zn(2+)</name>
        <dbReference type="ChEBI" id="CHEBI:29105"/>
    </ligand>
</feature>
<keyword evidence="3 12" id="KW-0479">Metal-binding</keyword>
<evidence type="ECO:0000256" key="11">
    <source>
        <dbReference type="PROSITE-ProRule" id="PRU00042"/>
    </source>
</evidence>
<dbReference type="EMBL" id="BLKM01000641">
    <property type="protein sequence ID" value="GFG36486.1"/>
    <property type="molecule type" value="Genomic_DNA"/>
</dbReference>
<feature type="domain" description="C2H2-type" evidence="14">
    <location>
        <begin position="201"/>
        <end position="228"/>
    </location>
</feature>
<evidence type="ECO:0000256" key="8">
    <source>
        <dbReference type="ARBA" id="ARBA00023125"/>
    </source>
</evidence>
<dbReference type="Gene3D" id="3.30.160.60">
    <property type="entry name" value="Classic Zinc Finger"/>
    <property type="match status" value="7"/>
</dbReference>
<feature type="domain" description="C2H2-type" evidence="14">
    <location>
        <begin position="229"/>
        <end position="257"/>
    </location>
</feature>
<dbReference type="PROSITE" id="PS51915">
    <property type="entry name" value="ZAD"/>
    <property type="match status" value="1"/>
</dbReference>
<dbReference type="InterPro" id="IPR050331">
    <property type="entry name" value="Zinc_finger"/>
</dbReference>
<gene>
    <name evidence="16" type="ORF">Cfor_11824</name>
</gene>
<evidence type="ECO:0000256" key="7">
    <source>
        <dbReference type="ARBA" id="ARBA00023015"/>
    </source>
</evidence>
<dbReference type="Pfam" id="PF07776">
    <property type="entry name" value="zf-AD"/>
    <property type="match status" value="1"/>
</dbReference>
<evidence type="ECO:0000259" key="14">
    <source>
        <dbReference type="PROSITE" id="PS50157"/>
    </source>
</evidence>
<dbReference type="PANTHER" id="PTHR16515">
    <property type="entry name" value="PR DOMAIN ZINC FINGER PROTEIN"/>
    <property type="match status" value="1"/>
</dbReference>
<evidence type="ECO:0000256" key="3">
    <source>
        <dbReference type="ARBA" id="ARBA00022723"/>
    </source>
</evidence>
<feature type="domain" description="ZAD" evidence="15">
    <location>
        <begin position="26"/>
        <end position="99"/>
    </location>
</feature>